<proteinExistence type="predicted"/>
<dbReference type="AlphaFoldDB" id="A0A6J6SFT3"/>
<organism evidence="1">
    <name type="scientific">freshwater metagenome</name>
    <dbReference type="NCBI Taxonomy" id="449393"/>
    <lineage>
        <taxon>unclassified sequences</taxon>
        <taxon>metagenomes</taxon>
        <taxon>ecological metagenomes</taxon>
    </lineage>
</organism>
<name>A0A6J6SFT3_9ZZZZ</name>
<accession>A0A6J6SFT3</accession>
<protein>
    <submittedName>
        <fullName evidence="1">Unannotated protein</fullName>
    </submittedName>
</protein>
<dbReference type="EMBL" id="CAEZXR010000440">
    <property type="protein sequence ID" value="CAB4733593.1"/>
    <property type="molecule type" value="Genomic_DNA"/>
</dbReference>
<reference evidence="1" key="1">
    <citation type="submission" date="2020-05" db="EMBL/GenBank/DDBJ databases">
        <authorList>
            <person name="Chiriac C."/>
            <person name="Salcher M."/>
            <person name="Ghai R."/>
            <person name="Kavagutti S V."/>
        </authorList>
    </citation>
    <scope>NUCLEOTIDE SEQUENCE</scope>
</reference>
<sequence length="229" mass="24034">MRLSRPVVGAAAVLLLGSGLLSGCGVSEEEVRPGVAATVGDDTISLDLIDEVSGPTCEVLRSSPQLLGDGYTGSSLRNTILVQLVLGSVADQIAEENGIDGEPIYAKLADQIRLQLGGVDDADVEEALPVFVSSNYASSVIDAVLSERLGPDAADSQKQFESQKLLVEWQQEHGIETNPLFTTIDFSADAVVNDRQELSVAVGDDAVAALTEPQPKASIDALPESQRCT</sequence>
<dbReference type="PROSITE" id="PS51257">
    <property type="entry name" value="PROKAR_LIPOPROTEIN"/>
    <property type="match status" value="1"/>
</dbReference>
<gene>
    <name evidence="1" type="ORF">UFOPK2579_02735</name>
</gene>
<evidence type="ECO:0000313" key="1">
    <source>
        <dbReference type="EMBL" id="CAB4733593.1"/>
    </source>
</evidence>